<reference evidence="11" key="2">
    <citation type="submission" date="2018-10" db="UniProtKB">
        <authorList>
            <consortium name="EnsemblPlants"/>
        </authorList>
    </citation>
    <scope>IDENTIFICATION</scope>
</reference>
<evidence type="ECO:0000256" key="3">
    <source>
        <dbReference type="ARBA" id="ARBA00022737"/>
    </source>
</evidence>
<dbReference type="Pfam" id="PF23559">
    <property type="entry name" value="WHD_DRP"/>
    <property type="match status" value="1"/>
</dbReference>
<evidence type="ECO:0000259" key="9">
    <source>
        <dbReference type="Pfam" id="PF23559"/>
    </source>
</evidence>
<keyword evidence="4" id="KW-0547">Nucleotide-binding</keyword>
<dbReference type="Pfam" id="PF18052">
    <property type="entry name" value="Rx_N"/>
    <property type="match status" value="1"/>
</dbReference>
<dbReference type="InterPro" id="IPR027417">
    <property type="entry name" value="P-loop_NTPase"/>
</dbReference>
<dbReference type="Gene3D" id="1.10.10.10">
    <property type="entry name" value="Winged helix-like DNA-binding domain superfamily/Winged helix DNA-binding domain"/>
    <property type="match status" value="1"/>
</dbReference>
<protein>
    <submittedName>
        <fullName evidence="11">Uncharacterized protein</fullName>
    </submittedName>
</protein>
<dbReference type="PRINTS" id="PR00364">
    <property type="entry name" value="DISEASERSIST"/>
</dbReference>
<evidence type="ECO:0000259" key="7">
    <source>
        <dbReference type="Pfam" id="PF00931"/>
    </source>
</evidence>
<dbReference type="EnsemblPlants" id="TraesCS2B02G608800.2">
    <property type="protein sequence ID" value="TraesCS2B02G608800.2"/>
    <property type="gene ID" value="TraesCS2B02G608800"/>
</dbReference>
<evidence type="ECO:0000259" key="8">
    <source>
        <dbReference type="Pfam" id="PF18052"/>
    </source>
</evidence>
<dbReference type="Gene3D" id="3.40.50.300">
    <property type="entry name" value="P-loop containing nucleotide triphosphate hydrolases"/>
    <property type="match status" value="1"/>
</dbReference>
<dbReference type="Gene3D" id="1.10.8.430">
    <property type="entry name" value="Helical domain of apoptotic protease-activating factors"/>
    <property type="match status" value="1"/>
</dbReference>
<dbReference type="Gramene" id="TraesJAG2B03G01079670.1">
    <property type="protein sequence ID" value="TraesJAG2B03G01079670.1"/>
    <property type="gene ID" value="TraesJAG2B03G01079670"/>
</dbReference>
<dbReference type="InterPro" id="IPR038005">
    <property type="entry name" value="RX-like_CC"/>
</dbReference>
<dbReference type="CDD" id="cd14798">
    <property type="entry name" value="RX-CC_like"/>
    <property type="match status" value="1"/>
</dbReference>
<keyword evidence="12" id="KW-1185">Reference proteome</keyword>
<dbReference type="Proteomes" id="UP000019116">
    <property type="component" value="Chromosome 2B"/>
</dbReference>
<dbReference type="Gene3D" id="3.80.10.10">
    <property type="entry name" value="Ribonuclease Inhibitor"/>
    <property type="match status" value="1"/>
</dbReference>
<dbReference type="Pfam" id="PF23598">
    <property type="entry name" value="LRR_14"/>
    <property type="match status" value="2"/>
</dbReference>
<dbReference type="GO" id="GO:0043531">
    <property type="term" value="F:ADP binding"/>
    <property type="evidence" value="ECO:0007669"/>
    <property type="project" value="InterPro"/>
</dbReference>
<evidence type="ECO:0000256" key="5">
    <source>
        <dbReference type="ARBA" id="ARBA00022821"/>
    </source>
</evidence>
<evidence type="ECO:0000256" key="6">
    <source>
        <dbReference type="ARBA" id="ARBA00023054"/>
    </source>
</evidence>
<evidence type="ECO:0000256" key="2">
    <source>
        <dbReference type="ARBA" id="ARBA00022614"/>
    </source>
</evidence>
<dbReference type="GO" id="GO:0042742">
    <property type="term" value="P:defense response to bacterium"/>
    <property type="evidence" value="ECO:0007669"/>
    <property type="project" value="UniProtKB-ARBA"/>
</dbReference>
<organism evidence="11">
    <name type="scientific">Triticum aestivum</name>
    <name type="common">Wheat</name>
    <dbReference type="NCBI Taxonomy" id="4565"/>
    <lineage>
        <taxon>Eukaryota</taxon>
        <taxon>Viridiplantae</taxon>
        <taxon>Streptophyta</taxon>
        <taxon>Embryophyta</taxon>
        <taxon>Tracheophyta</taxon>
        <taxon>Spermatophyta</taxon>
        <taxon>Magnoliopsida</taxon>
        <taxon>Liliopsida</taxon>
        <taxon>Poales</taxon>
        <taxon>Poaceae</taxon>
        <taxon>BOP clade</taxon>
        <taxon>Pooideae</taxon>
        <taxon>Triticodae</taxon>
        <taxon>Triticeae</taxon>
        <taxon>Triticinae</taxon>
        <taxon>Triticum</taxon>
    </lineage>
</organism>
<proteinExistence type="inferred from homology"/>
<feature type="domain" description="Disease resistance R13L4/SHOC-2-like LRR" evidence="10">
    <location>
        <begin position="565"/>
        <end position="665"/>
    </location>
</feature>
<dbReference type="PANTHER" id="PTHR23155:SF1229">
    <property type="entry name" value="OS11G0550500 PROTEIN"/>
    <property type="match status" value="1"/>
</dbReference>
<feature type="domain" description="NB-ARC" evidence="7">
    <location>
        <begin position="180"/>
        <end position="357"/>
    </location>
</feature>
<keyword evidence="5" id="KW-0611">Plant defense</keyword>
<accession>A0A3B6CH49</accession>
<gene>
    <name evidence="11" type="primary">LOC123047516</name>
</gene>
<comment type="similarity">
    <text evidence="1">Belongs to the disease resistance NB-LRR family.</text>
</comment>
<dbReference type="Gramene" id="TraesCS2B02G608800.2">
    <property type="protein sequence ID" value="TraesCS2B02G608800.2"/>
    <property type="gene ID" value="TraesCS2B02G608800"/>
</dbReference>
<dbReference type="KEGG" id="taes:123047516"/>
<dbReference type="InterPro" id="IPR058922">
    <property type="entry name" value="WHD_DRP"/>
</dbReference>
<dbReference type="InterPro" id="IPR041118">
    <property type="entry name" value="Rx_N"/>
</dbReference>
<dbReference type="InterPro" id="IPR002182">
    <property type="entry name" value="NB-ARC"/>
</dbReference>
<dbReference type="SMR" id="A0A3B6CH49"/>
<feature type="domain" description="Disease resistance N-terminal" evidence="8">
    <location>
        <begin position="8"/>
        <end position="99"/>
    </location>
</feature>
<feature type="domain" description="Disease resistance R13L4/SHOC-2-like LRR" evidence="10">
    <location>
        <begin position="670"/>
        <end position="824"/>
    </location>
</feature>
<dbReference type="GO" id="GO:0002758">
    <property type="term" value="P:innate immune response-activating signaling pathway"/>
    <property type="evidence" value="ECO:0007669"/>
    <property type="project" value="UniProtKB-ARBA"/>
</dbReference>
<dbReference type="InterPro" id="IPR032675">
    <property type="entry name" value="LRR_dom_sf"/>
</dbReference>
<evidence type="ECO:0000259" key="10">
    <source>
        <dbReference type="Pfam" id="PF23598"/>
    </source>
</evidence>
<dbReference type="GO" id="GO:0009626">
    <property type="term" value="P:plant-type hypersensitive response"/>
    <property type="evidence" value="ECO:0007669"/>
    <property type="project" value="UniProtKB-ARBA"/>
</dbReference>
<keyword evidence="2" id="KW-0433">Leucine-rich repeat</keyword>
<keyword evidence="6" id="KW-0175">Coiled coil</keyword>
<dbReference type="STRING" id="4565.A0A3B6CH49"/>
<dbReference type="AlphaFoldDB" id="A0A3B6CH49"/>
<dbReference type="SUPFAM" id="SSF52058">
    <property type="entry name" value="L domain-like"/>
    <property type="match status" value="1"/>
</dbReference>
<dbReference type="InterPro" id="IPR042197">
    <property type="entry name" value="Apaf_helical"/>
</dbReference>
<dbReference type="GeneID" id="123047516"/>
<dbReference type="FunFam" id="3.40.50.300:FF:001091">
    <property type="entry name" value="Probable disease resistance protein At1g61300"/>
    <property type="match status" value="1"/>
</dbReference>
<dbReference type="SUPFAM" id="SSF52540">
    <property type="entry name" value="P-loop containing nucleoside triphosphate hydrolases"/>
    <property type="match status" value="1"/>
</dbReference>
<evidence type="ECO:0000256" key="1">
    <source>
        <dbReference type="ARBA" id="ARBA00008894"/>
    </source>
</evidence>
<sequence>MAEVVTGAMGSLLPKLADLITEEYSLQRGVRGEIMFLKAEMESMQTALLKISQAPIDQPPDIQVKLWAKAVRDLSYDLEDSIDKFMVHIETHGQDNSRSFKGFIDKSLSLLTKGKIRHKIGIDIKGIKTRIKEVSERRDRCRVDSVAIAKPTGPTIDTLRLSALYRKSTELVGTDQKSVEVVKMLMQGDEVSNRQLKVVSIVGLGGLGKTTLANAVYEKLKEKFNIQKKNQQFDFSAAFVSVSLNPSMEKIFKNLLYQLDKQKYENINEATWGEAQLISEIRAFLRNRRYLIVTDDIWDKSVWENIKYALPENEYGSKVITTTRILDVAQQADDVYRLEPLSIVDSRKLFYQRIYEAENKSPPNHLVEISEKVLGRCGGVPLAILTIASLLSSKKGRSHTHEYWSKVYKSMGSGLDNSHDDVKNMRRILSVSYSDLPPHLKTCILHLSLYPEDYEIQTEELIWKWVGEGFVKNEQGRSLYEEGEDYFNELINKSLVQPVKFDNANKVCSCCVHDMVRDLITSLSTEENFLTTFGGQQPVYLPGKIRRLSIHTCVEGQLPTIGLTHVRSLSVSSPAFCLLPALSGFPVLRVLDLTDCKQVDNNHWKDICSLFHLRYLNLKGTSVTKIPQKIGNLQFLQVLDIRSTRIEEELPSTFIQLTRLLLFHMLDSITFAVPRWMCSMSFLFSLSITLETLGEEDLQVLGSIPSLSELLIQVKKPTQGRDKRLHVGSGYPFPCLTRFIFKSDTMELRFERGAMQSLQSLWLNFEDVQDTLLQFGDFILGLENLSSLEHIYVCFRKGNDTAEEMQSVRNSVQKEMDMNRKKPILMFPLTLEEEIRRQEELRRKAALKYLNAVRKEAIMLGGGANNAPQVTDRELRRLLVINQVIRGKDQDADLGT</sequence>
<evidence type="ECO:0000256" key="4">
    <source>
        <dbReference type="ARBA" id="ARBA00022741"/>
    </source>
</evidence>
<dbReference type="PANTHER" id="PTHR23155">
    <property type="entry name" value="DISEASE RESISTANCE PROTEIN RP"/>
    <property type="match status" value="1"/>
</dbReference>
<dbReference type="Gene3D" id="1.20.5.4130">
    <property type="match status" value="1"/>
</dbReference>
<keyword evidence="3" id="KW-0677">Repeat</keyword>
<dbReference type="Gramene" id="TraesPARA_EIv1.0_0473030.1">
    <property type="protein sequence ID" value="TraesPARA_EIv1.0_0473030.1.CDS"/>
    <property type="gene ID" value="TraesPARA_EIv1.0_0473030"/>
</dbReference>
<dbReference type="Pfam" id="PF00931">
    <property type="entry name" value="NB-ARC"/>
    <property type="match status" value="1"/>
</dbReference>
<evidence type="ECO:0000313" key="12">
    <source>
        <dbReference type="Proteomes" id="UP000019116"/>
    </source>
</evidence>
<dbReference type="FunFam" id="1.10.10.10:FF:000322">
    <property type="entry name" value="Probable disease resistance protein At1g63360"/>
    <property type="match status" value="1"/>
</dbReference>
<dbReference type="Gramene" id="TraesCS2B03G1524200.1">
    <property type="protein sequence ID" value="TraesCS2B03G1524200.1.CDS"/>
    <property type="gene ID" value="TraesCS2B03G1524200"/>
</dbReference>
<name>A0A3B6CH49_WHEAT</name>
<dbReference type="RefSeq" id="XP_044327022.1">
    <property type="nucleotide sequence ID" value="XM_044471087.1"/>
</dbReference>
<reference evidence="11" key="1">
    <citation type="submission" date="2018-08" db="EMBL/GenBank/DDBJ databases">
        <authorList>
            <person name="Rossello M."/>
        </authorList>
    </citation>
    <scope>NUCLEOTIDE SEQUENCE [LARGE SCALE GENOMIC DNA]</scope>
    <source>
        <strain evidence="11">cv. Chinese Spring</strain>
    </source>
</reference>
<dbReference type="InterPro" id="IPR055414">
    <property type="entry name" value="LRR_R13L4/SHOC2-like"/>
</dbReference>
<dbReference type="InterPro" id="IPR044974">
    <property type="entry name" value="Disease_R_plants"/>
</dbReference>
<dbReference type="InterPro" id="IPR036388">
    <property type="entry name" value="WH-like_DNA-bd_sf"/>
</dbReference>
<evidence type="ECO:0000313" key="11">
    <source>
        <dbReference type="EnsemblPlants" id="TraesCS2B02G608800.2"/>
    </source>
</evidence>
<feature type="domain" description="Disease resistance protein winged helix" evidence="9">
    <location>
        <begin position="449"/>
        <end position="520"/>
    </location>
</feature>